<gene>
    <name evidence="1" type="ORF">ORAREDHAP_LOCUS34816</name>
</gene>
<name>A0A6J5XFC4_PRUAR</name>
<evidence type="ECO:0000313" key="1">
    <source>
        <dbReference type="EMBL" id="CAB4312409.1"/>
    </source>
</evidence>
<sequence length="38" mass="4535">MISIQGLRLQNWPEVYMARLVLRVDSEQGWRWLWGGCS</sequence>
<accession>A0A6J5XFC4</accession>
<evidence type="ECO:0000313" key="2">
    <source>
        <dbReference type="Proteomes" id="UP000507245"/>
    </source>
</evidence>
<keyword evidence="2" id="KW-1185">Reference proteome</keyword>
<protein>
    <submittedName>
        <fullName evidence="1">Uncharacterized protein</fullName>
    </submittedName>
</protein>
<reference evidence="2" key="1">
    <citation type="journal article" date="2020" name="Genome Biol.">
        <title>Gamete binning: chromosome-level and haplotype-resolved genome assembly enabled by high-throughput single-cell sequencing of gamete genomes.</title>
        <authorList>
            <person name="Campoy J.A."/>
            <person name="Sun H."/>
            <person name="Goel M."/>
            <person name="Jiao W.-B."/>
            <person name="Folz-Donahue K."/>
            <person name="Wang N."/>
            <person name="Rubio M."/>
            <person name="Liu C."/>
            <person name="Kukat C."/>
            <person name="Ruiz D."/>
            <person name="Huettel B."/>
            <person name="Schneeberger K."/>
        </authorList>
    </citation>
    <scope>NUCLEOTIDE SEQUENCE [LARGE SCALE GENOMIC DNA]</scope>
    <source>
        <strain evidence="2">cv. Rojo Pasion</strain>
    </source>
</reference>
<organism evidence="1 2">
    <name type="scientific">Prunus armeniaca</name>
    <name type="common">Apricot</name>
    <name type="synonym">Armeniaca vulgaris</name>
    <dbReference type="NCBI Taxonomy" id="36596"/>
    <lineage>
        <taxon>Eukaryota</taxon>
        <taxon>Viridiplantae</taxon>
        <taxon>Streptophyta</taxon>
        <taxon>Embryophyta</taxon>
        <taxon>Tracheophyta</taxon>
        <taxon>Spermatophyta</taxon>
        <taxon>Magnoliopsida</taxon>
        <taxon>eudicotyledons</taxon>
        <taxon>Gunneridae</taxon>
        <taxon>Pentapetalae</taxon>
        <taxon>rosids</taxon>
        <taxon>fabids</taxon>
        <taxon>Rosales</taxon>
        <taxon>Rosaceae</taxon>
        <taxon>Amygdaloideae</taxon>
        <taxon>Amygdaleae</taxon>
        <taxon>Prunus</taxon>
    </lineage>
</organism>
<dbReference type="Proteomes" id="UP000507245">
    <property type="component" value="Unassembled WGS sequence"/>
</dbReference>
<dbReference type="EMBL" id="CAEKKB010000006">
    <property type="protein sequence ID" value="CAB4312409.1"/>
    <property type="molecule type" value="Genomic_DNA"/>
</dbReference>
<proteinExistence type="predicted"/>
<dbReference type="AlphaFoldDB" id="A0A6J5XFC4"/>